<keyword evidence="2" id="KW-0614">Plasmid</keyword>
<dbReference type="InterPro" id="IPR014914">
    <property type="entry name" value="RES_dom"/>
</dbReference>
<dbReference type="AlphaFoldDB" id="A0A7W3D9T3"/>
<evidence type="ECO:0000313" key="2">
    <source>
        <dbReference type="EMBL" id="MBA8065606.1"/>
    </source>
</evidence>
<sequence length="157" mass="17408">MILYRLTKTKYLSTAWTGYGAKEAGGRWNSVGVSMVYVSETASLTMLETLVHLHAAQIMDSFTLLSIDVPDELIQSANMDELPGNWADEDAPQELADYGDAWSFTRSSVALRVPSALSPVEFNYLLNPEHPEFYGILLKAQQIPFRFDSRLKGVGSG</sequence>
<protein>
    <submittedName>
        <fullName evidence="2">RES family NAD+ phosphorylase</fullName>
    </submittedName>
</protein>
<accession>A0A7W3D9T3</accession>
<comment type="caution">
    <text evidence="2">The sequence shown here is derived from an EMBL/GenBank/DDBJ whole genome shotgun (WGS) entry which is preliminary data.</text>
</comment>
<dbReference type="Pfam" id="PF08808">
    <property type="entry name" value="RES"/>
    <property type="match status" value="1"/>
</dbReference>
<dbReference type="Proteomes" id="UP000591803">
    <property type="component" value="Unassembled WGS sequence"/>
</dbReference>
<geneLocation type="plasmid" evidence="2">
    <name>pRHBSTW-00116_2</name>
</geneLocation>
<dbReference type="EMBL" id="JABXRI010000002">
    <property type="protein sequence ID" value="MBA8065606.1"/>
    <property type="molecule type" value="Genomic_DNA"/>
</dbReference>
<name>A0A7W3D9T3_CITFR</name>
<organism evidence="2 3">
    <name type="scientific">Citrobacter freundii</name>
    <dbReference type="NCBI Taxonomy" id="546"/>
    <lineage>
        <taxon>Bacteria</taxon>
        <taxon>Pseudomonadati</taxon>
        <taxon>Pseudomonadota</taxon>
        <taxon>Gammaproteobacteria</taxon>
        <taxon>Enterobacterales</taxon>
        <taxon>Enterobacteriaceae</taxon>
        <taxon>Citrobacter</taxon>
        <taxon>Citrobacter freundii complex</taxon>
    </lineage>
</organism>
<evidence type="ECO:0000259" key="1">
    <source>
        <dbReference type="SMART" id="SM00953"/>
    </source>
</evidence>
<evidence type="ECO:0000313" key="3">
    <source>
        <dbReference type="Proteomes" id="UP000591803"/>
    </source>
</evidence>
<gene>
    <name evidence="2" type="ORF">HV077_25250</name>
</gene>
<feature type="domain" description="RES" evidence="1">
    <location>
        <begin position="15"/>
        <end position="140"/>
    </location>
</feature>
<dbReference type="SMART" id="SM00953">
    <property type="entry name" value="RES"/>
    <property type="match status" value="1"/>
</dbReference>
<proteinExistence type="predicted"/>
<reference evidence="2 3" key="1">
    <citation type="submission" date="2020-06" db="EMBL/GenBank/DDBJ databases">
        <title>REHAB project genomes.</title>
        <authorList>
            <person name="Shaw L.P."/>
        </authorList>
    </citation>
    <scope>NUCLEOTIDE SEQUENCE [LARGE SCALE GENOMIC DNA]</scope>
    <source>
        <strain evidence="2 3">RHBSTW-00116</strain>
        <plasmid evidence="2">pRHBSTW-00116_2</plasmid>
    </source>
</reference>